<gene>
    <name evidence="1" type="ORF">HHI36_022833</name>
</gene>
<comment type="caution">
    <text evidence="1">The sequence shown here is derived from an EMBL/GenBank/DDBJ whole genome shotgun (WGS) entry which is preliminary data.</text>
</comment>
<evidence type="ECO:0000313" key="1">
    <source>
        <dbReference type="EMBL" id="KAL3289407.1"/>
    </source>
</evidence>
<accession>A0ABD2PF86</accession>
<protein>
    <recommendedName>
        <fullName evidence="3">Reverse transcriptase</fullName>
    </recommendedName>
</protein>
<name>A0ABD2PF86_9CUCU</name>
<reference evidence="1 2" key="1">
    <citation type="journal article" date="2021" name="BMC Biol.">
        <title>Horizontally acquired antibacterial genes associated with adaptive radiation of ladybird beetles.</title>
        <authorList>
            <person name="Li H.S."/>
            <person name="Tang X.F."/>
            <person name="Huang Y.H."/>
            <person name="Xu Z.Y."/>
            <person name="Chen M.L."/>
            <person name="Du X.Y."/>
            <person name="Qiu B.Y."/>
            <person name="Chen P.T."/>
            <person name="Zhang W."/>
            <person name="Slipinski A."/>
            <person name="Escalona H.E."/>
            <person name="Waterhouse R.M."/>
            <person name="Zwick A."/>
            <person name="Pang H."/>
        </authorList>
    </citation>
    <scope>NUCLEOTIDE SEQUENCE [LARGE SCALE GENOMIC DNA]</scope>
    <source>
        <strain evidence="1">SYSU2018</strain>
    </source>
</reference>
<dbReference type="AlphaFoldDB" id="A0ABD2PF86"/>
<sequence>MHKKSDMNEYGNFRPISILPAFWKILEYLIKTKLVGYKESKLLHGFRKKKSTVTVMLEPVEAFDNLEEVIVICLDWMKVFVRVSYEKLILKLED</sequence>
<keyword evidence="2" id="KW-1185">Reference proteome</keyword>
<dbReference type="EMBL" id="JABFTP020000186">
    <property type="protein sequence ID" value="KAL3289407.1"/>
    <property type="molecule type" value="Genomic_DNA"/>
</dbReference>
<proteinExistence type="predicted"/>
<evidence type="ECO:0008006" key="3">
    <source>
        <dbReference type="Google" id="ProtNLM"/>
    </source>
</evidence>
<organism evidence="1 2">
    <name type="scientific">Cryptolaemus montrouzieri</name>
    <dbReference type="NCBI Taxonomy" id="559131"/>
    <lineage>
        <taxon>Eukaryota</taxon>
        <taxon>Metazoa</taxon>
        <taxon>Ecdysozoa</taxon>
        <taxon>Arthropoda</taxon>
        <taxon>Hexapoda</taxon>
        <taxon>Insecta</taxon>
        <taxon>Pterygota</taxon>
        <taxon>Neoptera</taxon>
        <taxon>Endopterygota</taxon>
        <taxon>Coleoptera</taxon>
        <taxon>Polyphaga</taxon>
        <taxon>Cucujiformia</taxon>
        <taxon>Coccinelloidea</taxon>
        <taxon>Coccinellidae</taxon>
        <taxon>Scymninae</taxon>
        <taxon>Scymnini</taxon>
        <taxon>Cryptolaemus</taxon>
    </lineage>
</organism>
<dbReference type="Proteomes" id="UP001516400">
    <property type="component" value="Unassembled WGS sequence"/>
</dbReference>
<evidence type="ECO:0000313" key="2">
    <source>
        <dbReference type="Proteomes" id="UP001516400"/>
    </source>
</evidence>